<dbReference type="Proteomes" id="UP000001422">
    <property type="component" value="Chromosome"/>
</dbReference>
<gene>
    <name evidence="2" type="ordered locus">SYNW0457</name>
</gene>
<sequence>MTNLLYILPLYAIPFGYLFIPFGHLPLWLLSCLPLLHKPFARINNKTISLFLLLIPLYSLLLSFLGSKYIPLGHLLALFTPFFYFSVYNFLIRKLSLHRVVIILSNCFLIAILILFIDIFLPSELLSSPYIVGFSGLGSNSFPQNRFAGSFTEPGHFGVLLNFLQPFFFYRRINRPFFKFFAFGVPLLVLNTIGSAPSFLCSLLCSFIFLFPEFSSKTLVNFSTSASSLFKLKLAKTSVFLLISFPLTLYFLGLSSRYIGYFSALISGTSTGDILSAGNRAARVRYVLGEIWQYPFGSGIAPNWKVNQLGGEVTLDRATGDVFAVNVDSSISSPIDLAWFAGIPFLLISIFFIVKSIFHTIKFISLCQDSSIRLLLLTALWSFVSMIFRFSFVNNYYFPFLVFSLSFLMAVNSSIVKAHD</sequence>
<proteinExistence type="predicted"/>
<reference evidence="2 3" key="1">
    <citation type="journal article" date="2003" name="Nature">
        <title>The genome of a motile marine Synechococcus.</title>
        <authorList>
            <person name="Palenik B."/>
            <person name="Brahamsha B."/>
            <person name="Larimer F."/>
            <person name="Land M."/>
            <person name="Hauser L."/>
            <person name="Chain P."/>
            <person name="Lamerdin J."/>
            <person name="Regala W."/>
            <person name="Allen E.A."/>
            <person name="McCarren J."/>
            <person name="Paulsen I."/>
            <person name="Dufresne A."/>
            <person name="Partensky F."/>
            <person name="Webb E."/>
            <person name="Waterbury J."/>
        </authorList>
    </citation>
    <scope>NUCLEOTIDE SEQUENCE [LARGE SCALE GENOMIC DNA]</scope>
    <source>
        <strain evidence="2 3">WH8102</strain>
    </source>
</reference>
<dbReference type="KEGG" id="syw:SYNW0457"/>
<feature type="transmembrane region" description="Helical" evidence="1">
    <location>
        <begin position="337"/>
        <end position="358"/>
    </location>
</feature>
<keyword evidence="1" id="KW-0812">Transmembrane</keyword>
<dbReference type="EMBL" id="BX569690">
    <property type="protein sequence ID" value="CAE06972.1"/>
    <property type="molecule type" value="Genomic_DNA"/>
</dbReference>
<protein>
    <submittedName>
        <fullName evidence="2">Uncharacterized protein</fullName>
    </submittedName>
</protein>
<dbReference type="RefSeq" id="WP_011127331.1">
    <property type="nucleotide sequence ID" value="NC_005070.1"/>
</dbReference>
<dbReference type="AlphaFoldDB" id="Q7U902"/>
<feature type="transmembrane region" description="Helical" evidence="1">
    <location>
        <begin position="100"/>
        <end position="121"/>
    </location>
</feature>
<feature type="transmembrane region" description="Helical" evidence="1">
    <location>
        <begin position="12"/>
        <end position="36"/>
    </location>
</feature>
<feature type="transmembrane region" description="Helical" evidence="1">
    <location>
        <begin position="232"/>
        <end position="252"/>
    </location>
</feature>
<keyword evidence="3" id="KW-1185">Reference proteome</keyword>
<feature type="transmembrane region" description="Helical" evidence="1">
    <location>
        <begin position="180"/>
        <end position="211"/>
    </location>
</feature>
<feature type="transmembrane region" description="Helical" evidence="1">
    <location>
        <begin position="48"/>
        <end position="66"/>
    </location>
</feature>
<evidence type="ECO:0000313" key="3">
    <source>
        <dbReference type="Proteomes" id="UP000001422"/>
    </source>
</evidence>
<feature type="transmembrane region" description="Helical" evidence="1">
    <location>
        <begin position="72"/>
        <end position="91"/>
    </location>
</feature>
<name>Q7U902_PARMW</name>
<keyword evidence="1" id="KW-1133">Transmembrane helix</keyword>
<evidence type="ECO:0000256" key="1">
    <source>
        <dbReference type="SAM" id="Phobius"/>
    </source>
</evidence>
<organism evidence="2 3">
    <name type="scientific">Parasynechococcus marenigrum (strain WH8102)</name>
    <dbReference type="NCBI Taxonomy" id="84588"/>
    <lineage>
        <taxon>Bacteria</taxon>
        <taxon>Bacillati</taxon>
        <taxon>Cyanobacteriota</taxon>
        <taxon>Cyanophyceae</taxon>
        <taxon>Synechococcales</taxon>
        <taxon>Prochlorococcaceae</taxon>
        <taxon>Parasynechococcus</taxon>
        <taxon>Parasynechococcus marenigrum</taxon>
    </lineage>
</organism>
<feature type="transmembrane region" description="Helical" evidence="1">
    <location>
        <begin position="370"/>
        <end position="390"/>
    </location>
</feature>
<keyword evidence="1" id="KW-0472">Membrane</keyword>
<feature type="transmembrane region" description="Helical" evidence="1">
    <location>
        <begin position="396"/>
        <end position="416"/>
    </location>
</feature>
<accession>Q7U902</accession>
<dbReference type="STRING" id="84588.SYNW0457"/>
<dbReference type="HOGENOM" id="CLU_653693_0_0_3"/>
<evidence type="ECO:0000313" key="2">
    <source>
        <dbReference type="EMBL" id="CAE06972.1"/>
    </source>
</evidence>